<dbReference type="AlphaFoldDB" id="A0A545TAG0"/>
<feature type="chain" id="PRO_5022110534" description="Outer membrane protein beta-barrel domain-containing protein" evidence="2">
    <location>
        <begin position="22"/>
        <end position="231"/>
    </location>
</feature>
<dbReference type="EMBL" id="VHSG01000017">
    <property type="protein sequence ID" value="TQV74198.1"/>
    <property type="molecule type" value="Genomic_DNA"/>
</dbReference>
<sequence>MKPLPLIFLSTWLAVATATTAQPNADTDAFGVRYLQVMLGTLDTSEAWTISDSAGDIVSTDWNELIYGGVAVQLSSNGGRLQYGLETSGLISFQTDASVFGRSDEDGLEAEIEVDNEFLLLDFALGGFVSYRPWPGFRVYASAGPAVMFGTMSIDDGDVEGNRDDIDFDPDGRETDVDAGLYARVGFDIILSNGFIVGANARRVEGELDFKDSGVVDLDEIQYFLTLGLSF</sequence>
<keyword evidence="5" id="KW-1185">Reference proteome</keyword>
<dbReference type="InterPro" id="IPR027385">
    <property type="entry name" value="Beta-barrel_OMP"/>
</dbReference>
<keyword evidence="1 2" id="KW-0732">Signal</keyword>
<evidence type="ECO:0000256" key="1">
    <source>
        <dbReference type="ARBA" id="ARBA00022729"/>
    </source>
</evidence>
<protein>
    <recommendedName>
        <fullName evidence="3">Outer membrane protein beta-barrel domain-containing protein</fullName>
    </recommendedName>
</protein>
<dbReference type="OrthoDB" id="5727575at2"/>
<dbReference type="RefSeq" id="WP_142905421.1">
    <property type="nucleotide sequence ID" value="NZ_ML660096.1"/>
</dbReference>
<evidence type="ECO:0000313" key="5">
    <source>
        <dbReference type="Proteomes" id="UP000319732"/>
    </source>
</evidence>
<gene>
    <name evidence="4" type="ORF">FKG94_16455</name>
</gene>
<reference evidence="4 5" key="1">
    <citation type="submission" date="2019-06" db="EMBL/GenBank/DDBJ databases">
        <title>Whole genome sequence for Cellvibrionaceae sp. R142.</title>
        <authorList>
            <person name="Wang G."/>
        </authorList>
    </citation>
    <scope>NUCLEOTIDE SEQUENCE [LARGE SCALE GENOMIC DNA]</scope>
    <source>
        <strain evidence="4 5">R142</strain>
    </source>
</reference>
<evidence type="ECO:0000256" key="2">
    <source>
        <dbReference type="SAM" id="SignalP"/>
    </source>
</evidence>
<feature type="domain" description="Outer membrane protein beta-barrel" evidence="3">
    <location>
        <begin position="13"/>
        <end position="208"/>
    </location>
</feature>
<dbReference type="InterPro" id="IPR011250">
    <property type="entry name" value="OMP/PagP_B-barrel"/>
</dbReference>
<name>A0A545TAG0_9GAMM</name>
<accession>A0A545TAG0</accession>
<dbReference type="Proteomes" id="UP000319732">
    <property type="component" value="Unassembled WGS sequence"/>
</dbReference>
<comment type="caution">
    <text evidence="4">The sequence shown here is derived from an EMBL/GenBank/DDBJ whole genome shotgun (WGS) entry which is preliminary data.</text>
</comment>
<evidence type="ECO:0000313" key="4">
    <source>
        <dbReference type="EMBL" id="TQV74198.1"/>
    </source>
</evidence>
<proteinExistence type="predicted"/>
<feature type="signal peptide" evidence="2">
    <location>
        <begin position="1"/>
        <end position="21"/>
    </location>
</feature>
<organism evidence="4 5">
    <name type="scientific">Exilibacterium tricleocarpae</name>
    <dbReference type="NCBI Taxonomy" id="2591008"/>
    <lineage>
        <taxon>Bacteria</taxon>
        <taxon>Pseudomonadati</taxon>
        <taxon>Pseudomonadota</taxon>
        <taxon>Gammaproteobacteria</taxon>
        <taxon>Cellvibrionales</taxon>
        <taxon>Cellvibrionaceae</taxon>
        <taxon>Exilibacterium</taxon>
    </lineage>
</organism>
<dbReference type="SUPFAM" id="SSF56925">
    <property type="entry name" value="OMPA-like"/>
    <property type="match status" value="1"/>
</dbReference>
<evidence type="ECO:0000259" key="3">
    <source>
        <dbReference type="Pfam" id="PF13505"/>
    </source>
</evidence>
<dbReference type="Pfam" id="PF13505">
    <property type="entry name" value="OMP_b-brl"/>
    <property type="match status" value="1"/>
</dbReference>